<accession>A0A7D3V7K7</accession>
<reference evidence="2 3" key="1">
    <citation type="submission" date="2020-04" db="EMBL/GenBank/DDBJ databases">
        <title>Advantages and limits of metagenomic assembly and binning of a giant virus.</title>
        <authorList>
            <person name="Schulz F."/>
            <person name="Andreani J."/>
            <person name="Francis R."/>
            <person name="Boudjemaa H."/>
            <person name="Bou Khalil J.Y."/>
            <person name="Lee J."/>
            <person name="La Scola B."/>
            <person name="Woyke T."/>
        </authorList>
    </citation>
    <scope>NUCLEOTIDE SEQUENCE [LARGE SCALE GENOMIC DNA]</scope>
    <source>
        <strain evidence="2 3">FV1/VV64</strain>
    </source>
</reference>
<keyword evidence="1" id="KW-0472">Membrane</keyword>
<organism evidence="2 3">
    <name type="scientific">Fadolivirus FV1/VV64</name>
    <dbReference type="NCBI Taxonomy" id="3070911"/>
    <lineage>
        <taxon>Viruses</taxon>
        <taxon>Varidnaviria</taxon>
        <taxon>Bamfordvirae</taxon>
        <taxon>Nucleocytoviricota</taxon>
        <taxon>Megaviricetes</taxon>
        <taxon>Imitervirales</taxon>
        <taxon>Mimiviridae</taxon>
        <taxon>Klosneuvirinae</taxon>
        <taxon>Fadolivirus</taxon>
        <taxon>Fadolivirus algeromassiliense</taxon>
    </lineage>
</organism>
<proteinExistence type="predicted"/>
<feature type="transmembrane region" description="Helical" evidence="1">
    <location>
        <begin position="44"/>
        <end position="67"/>
    </location>
</feature>
<dbReference type="Proteomes" id="UP001162001">
    <property type="component" value="Segment"/>
</dbReference>
<evidence type="ECO:0000313" key="3">
    <source>
        <dbReference type="Proteomes" id="UP001162001"/>
    </source>
</evidence>
<evidence type="ECO:0000256" key="1">
    <source>
        <dbReference type="SAM" id="Phobius"/>
    </source>
</evidence>
<keyword evidence="1" id="KW-0812">Transmembrane</keyword>
<dbReference type="EMBL" id="MT418680">
    <property type="protein sequence ID" value="QKF94016.1"/>
    <property type="molecule type" value="Genomic_DNA"/>
</dbReference>
<keyword evidence="3" id="KW-1185">Reference proteome</keyword>
<evidence type="ECO:0000313" key="2">
    <source>
        <dbReference type="EMBL" id="QKF94016.1"/>
    </source>
</evidence>
<keyword evidence="1" id="KW-1133">Transmembrane helix</keyword>
<gene>
    <name evidence="2" type="ORF">Fadolivirus_1_558</name>
</gene>
<name>A0A7D3V7K7_9VIRU</name>
<protein>
    <submittedName>
        <fullName evidence="2">Uncharacterized protein</fullName>
    </submittedName>
</protein>
<sequence>MSYIGPLTQNLLEACSKELKKKETKEKIMQNVFDPVVNELFKRYSIYISCFMFIHIIIIILLIYIIYNIKK</sequence>